<keyword evidence="6 10" id="KW-1133">Transmembrane helix</keyword>
<comment type="similarity">
    <text evidence="2">Belongs to the galactose-3-O-sulfotransferase family.</text>
</comment>
<evidence type="ECO:0000256" key="6">
    <source>
        <dbReference type="ARBA" id="ARBA00022989"/>
    </source>
</evidence>
<dbReference type="PANTHER" id="PTHR14647">
    <property type="entry name" value="GALACTOSE-3-O-SULFOTRANSFERASE"/>
    <property type="match status" value="1"/>
</dbReference>
<proteinExistence type="inferred from homology"/>
<dbReference type="GO" id="GO:0001733">
    <property type="term" value="F:galactosylceramide sulfotransferase activity"/>
    <property type="evidence" value="ECO:0007669"/>
    <property type="project" value="InterPro"/>
</dbReference>
<evidence type="ECO:0000313" key="12">
    <source>
        <dbReference type="Proteomes" id="UP001283361"/>
    </source>
</evidence>
<keyword evidence="12" id="KW-1185">Reference proteome</keyword>
<gene>
    <name evidence="11" type="ORF">RRG08_062222</name>
</gene>
<keyword evidence="5" id="KW-0735">Signal-anchor</keyword>
<dbReference type="GO" id="GO:0009247">
    <property type="term" value="P:glycolipid biosynthetic process"/>
    <property type="evidence" value="ECO:0007669"/>
    <property type="project" value="InterPro"/>
</dbReference>
<dbReference type="Gene3D" id="3.40.50.300">
    <property type="entry name" value="P-loop containing nucleotide triphosphate hydrolases"/>
    <property type="match status" value="1"/>
</dbReference>
<keyword evidence="8 10" id="KW-0472">Membrane</keyword>
<evidence type="ECO:0000256" key="9">
    <source>
        <dbReference type="ARBA" id="ARBA00023180"/>
    </source>
</evidence>
<evidence type="ECO:0000256" key="2">
    <source>
        <dbReference type="ARBA" id="ARBA00008124"/>
    </source>
</evidence>
<dbReference type="AlphaFoldDB" id="A0AAE0Y987"/>
<evidence type="ECO:0000256" key="5">
    <source>
        <dbReference type="ARBA" id="ARBA00022968"/>
    </source>
</evidence>
<keyword evidence="4 10" id="KW-0812">Transmembrane</keyword>
<evidence type="ECO:0000256" key="3">
    <source>
        <dbReference type="ARBA" id="ARBA00022679"/>
    </source>
</evidence>
<dbReference type="InterPro" id="IPR027417">
    <property type="entry name" value="P-loop_NTPase"/>
</dbReference>
<keyword evidence="9" id="KW-0325">Glycoprotein</keyword>
<evidence type="ECO:0000256" key="10">
    <source>
        <dbReference type="SAM" id="Phobius"/>
    </source>
</evidence>
<evidence type="ECO:0000256" key="4">
    <source>
        <dbReference type="ARBA" id="ARBA00022692"/>
    </source>
</evidence>
<evidence type="ECO:0000256" key="1">
    <source>
        <dbReference type="ARBA" id="ARBA00004323"/>
    </source>
</evidence>
<sequence>MLRWVRLFLLVLVVLPSFYILVVTYKGLYKISVHPMEYNYSREEHSVSEIQQVVFAKIHKAASSTVQNILLRFALTRNLTVLLPLRGAMINQKSFQIVRRRMVPHPDGKEKFDILCNHVVYNEAEIAKYFPDSAVRVVILREPMKQALSALVYYSTRYRTPFLKKALEKYPNDPINGYLRHPEDFYEPDKYWGPMTSFINNRMSLDLGFDPYQFELSKHNTTKIETFLKTVEKEFDLVLISDYFEESMVLLRRKLRWSMKDIIYLKVNTAKQQRIPPPLKRKPKISSKVAQIFRQWDKIDFKLYEHFLPKFQRAIRAEPHFEQEVRAFKTIRKEVEKFCLHDMIHENLIISKSVWGDSFIITKFDCFVMQSEEIPLVEAARQIQLFRYRYNSKTIYFPKRHKMFTGK</sequence>
<protein>
    <submittedName>
        <fullName evidence="11">Uncharacterized protein</fullName>
    </submittedName>
</protein>
<comment type="subcellular location">
    <subcellularLocation>
        <location evidence="1">Golgi apparatus membrane</location>
        <topology evidence="1">Single-pass type II membrane protein</topology>
    </subcellularLocation>
</comment>
<evidence type="ECO:0000256" key="7">
    <source>
        <dbReference type="ARBA" id="ARBA00023034"/>
    </source>
</evidence>
<keyword evidence="3" id="KW-0808">Transferase</keyword>
<feature type="transmembrane region" description="Helical" evidence="10">
    <location>
        <begin position="7"/>
        <end position="28"/>
    </location>
</feature>
<comment type="caution">
    <text evidence="11">The sequence shown here is derived from an EMBL/GenBank/DDBJ whole genome shotgun (WGS) entry which is preliminary data.</text>
</comment>
<evidence type="ECO:0000313" key="11">
    <source>
        <dbReference type="EMBL" id="KAK3737595.1"/>
    </source>
</evidence>
<keyword evidence="7" id="KW-0333">Golgi apparatus</keyword>
<dbReference type="PANTHER" id="PTHR14647:SF87">
    <property type="entry name" value="PUTATIVE-RELATED"/>
    <property type="match status" value="1"/>
</dbReference>
<evidence type="ECO:0000256" key="8">
    <source>
        <dbReference type="ARBA" id="ARBA00023136"/>
    </source>
</evidence>
<accession>A0AAE0Y987</accession>
<organism evidence="11 12">
    <name type="scientific">Elysia crispata</name>
    <name type="common">lettuce slug</name>
    <dbReference type="NCBI Taxonomy" id="231223"/>
    <lineage>
        <taxon>Eukaryota</taxon>
        <taxon>Metazoa</taxon>
        <taxon>Spiralia</taxon>
        <taxon>Lophotrochozoa</taxon>
        <taxon>Mollusca</taxon>
        <taxon>Gastropoda</taxon>
        <taxon>Heterobranchia</taxon>
        <taxon>Euthyneura</taxon>
        <taxon>Panpulmonata</taxon>
        <taxon>Sacoglossa</taxon>
        <taxon>Placobranchoidea</taxon>
        <taxon>Plakobranchidae</taxon>
        <taxon>Elysia</taxon>
    </lineage>
</organism>
<dbReference type="GO" id="GO:0000139">
    <property type="term" value="C:Golgi membrane"/>
    <property type="evidence" value="ECO:0007669"/>
    <property type="project" value="UniProtKB-SubCell"/>
</dbReference>
<dbReference type="EMBL" id="JAWDGP010006640">
    <property type="protein sequence ID" value="KAK3737595.1"/>
    <property type="molecule type" value="Genomic_DNA"/>
</dbReference>
<dbReference type="InterPro" id="IPR009729">
    <property type="entry name" value="Gal-3-0_sulfotransfrase"/>
</dbReference>
<reference evidence="11" key="1">
    <citation type="journal article" date="2023" name="G3 (Bethesda)">
        <title>A reference genome for the long-term kleptoplast-retaining sea slug Elysia crispata morphotype clarki.</title>
        <authorList>
            <person name="Eastman K.E."/>
            <person name="Pendleton A.L."/>
            <person name="Shaikh M.A."/>
            <person name="Suttiyut T."/>
            <person name="Ogas R."/>
            <person name="Tomko P."/>
            <person name="Gavelis G."/>
            <person name="Widhalm J.R."/>
            <person name="Wisecaver J.H."/>
        </authorList>
    </citation>
    <scope>NUCLEOTIDE SEQUENCE</scope>
    <source>
        <strain evidence="11">ECLA1</strain>
    </source>
</reference>
<name>A0AAE0Y987_9GAST</name>
<dbReference type="Proteomes" id="UP001283361">
    <property type="component" value="Unassembled WGS sequence"/>
</dbReference>
<dbReference type="Pfam" id="PF06990">
    <property type="entry name" value="Gal-3-0_sulfotr"/>
    <property type="match status" value="1"/>
</dbReference>